<feature type="region of interest" description="Disordered" evidence="1">
    <location>
        <begin position="1"/>
        <end position="26"/>
    </location>
</feature>
<organism evidence="2 3">
    <name type="scientific">Desulfuromonas thiophila</name>
    <dbReference type="NCBI Taxonomy" id="57664"/>
    <lineage>
        <taxon>Bacteria</taxon>
        <taxon>Pseudomonadati</taxon>
        <taxon>Thermodesulfobacteriota</taxon>
        <taxon>Desulfuromonadia</taxon>
        <taxon>Desulfuromonadales</taxon>
        <taxon>Desulfuromonadaceae</taxon>
        <taxon>Desulfuromonas</taxon>
    </lineage>
</organism>
<dbReference type="EMBL" id="FNAQ01000001">
    <property type="protein sequence ID" value="SDD79901.1"/>
    <property type="molecule type" value="Genomic_DNA"/>
</dbReference>
<reference evidence="3" key="1">
    <citation type="submission" date="2016-10" db="EMBL/GenBank/DDBJ databases">
        <authorList>
            <person name="Varghese N."/>
            <person name="Submissions S."/>
        </authorList>
    </citation>
    <scope>NUCLEOTIDE SEQUENCE [LARGE SCALE GENOMIC DNA]</scope>
    <source>
        <strain evidence="3">DSM 8987</strain>
    </source>
</reference>
<evidence type="ECO:0000313" key="3">
    <source>
        <dbReference type="Proteomes" id="UP000243205"/>
    </source>
</evidence>
<dbReference type="OrthoDB" id="5431367at2"/>
<name>A0A1G6XPK9_9BACT</name>
<dbReference type="Proteomes" id="UP000243205">
    <property type="component" value="Unassembled WGS sequence"/>
</dbReference>
<accession>A0A1G6XPK9</accession>
<evidence type="ECO:0000313" key="2">
    <source>
        <dbReference type="EMBL" id="SDD79901.1"/>
    </source>
</evidence>
<protein>
    <submittedName>
        <fullName evidence="2">Uncharacterized protein</fullName>
    </submittedName>
</protein>
<dbReference type="AlphaFoldDB" id="A0A1G6XPK9"/>
<keyword evidence="3" id="KW-1185">Reference proteome</keyword>
<evidence type="ECO:0000256" key="1">
    <source>
        <dbReference type="SAM" id="MobiDB-lite"/>
    </source>
</evidence>
<gene>
    <name evidence="2" type="ORF">SAMN05661003_101338</name>
</gene>
<dbReference type="STRING" id="57664.SAMN05661003_101338"/>
<sequence length="108" mass="12290">MPTPRLMARGNNMGRGPYEKSSILEDTGLHPGKKVEERFDIFFPVEEIETDDGKTAQVAAEREMDVTVQLWYKPFGTMSGAVLWREWQEIISLDKKSKPTTYPSGNPQ</sequence>
<proteinExistence type="predicted"/>